<dbReference type="Pfam" id="PF00126">
    <property type="entry name" value="HTH_1"/>
    <property type="match status" value="1"/>
</dbReference>
<reference evidence="6 7" key="1">
    <citation type="submission" date="2021-03" db="EMBL/GenBank/DDBJ databases">
        <title>Genomic Encyclopedia of Type Strains, Phase IV (KMG-IV): sequencing the most valuable type-strain genomes for metagenomic binning, comparative biology and taxonomic classification.</title>
        <authorList>
            <person name="Goeker M."/>
        </authorList>
    </citation>
    <scope>NUCLEOTIDE SEQUENCE [LARGE SCALE GENOMIC DNA]</scope>
    <source>
        <strain evidence="6 7">DSM 26048</strain>
    </source>
</reference>
<evidence type="ECO:0000256" key="4">
    <source>
        <dbReference type="ARBA" id="ARBA00023163"/>
    </source>
</evidence>
<dbReference type="InterPro" id="IPR036388">
    <property type="entry name" value="WH-like_DNA-bd_sf"/>
</dbReference>
<gene>
    <name evidence="6" type="ORF">J2Z66_000783</name>
</gene>
<dbReference type="SUPFAM" id="SSF53850">
    <property type="entry name" value="Periplasmic binding protein-like II"/>
    <property type="match status" value="1"/>
</dbReference>
<evidence type="ECO:0000259" key="5">
    <source>
        <dbReference type="PROSITE" id="PS50931"/>
    </source>
</evidence>
<comment type="caution">
    <text evidence="6">The sequence shown here is derived from an EMBL/GenBank/DDBJ whole genome shotgun (WGS) entry which is preliminary data.</text>
</comment>
<dbReference type="InterPro" id="IPR050950">
    <property type="entry name" value="HTH-type_LysR_regulators"/>
</dbReference>
<dbReference type="PRINTS" id="PR00039">
    <property type="entry name" value="HTHLYSR"/>
</dbReference>
<dbReference type="Gene3D" id="1.10.10.10">
    <property type="entry name" value="Winged helix-like DNA-binding domain superfamily/Winged helix DNA-binding domain"/>
    <property type="match status" value="1"/>
</dbReference>
<sequence length="294" mass="32874">MDIRQLRYFLEIAKERQITRAAKKLNMEQPPLSRQLKLMEQELGVVLFDRSGKELELTQAGLVLRREAEEIIRRLNEAVVEIKELDTGISGMLSIGSAVTCSSLVSQQMMNFSSAYPNITYKVLEGDHTALANYLHQRSVELAITRLPFESKEDANQYAVRSLISDPLVAVVHESLCVASISVTLEEIAGLPLLVLKSDRTIGLYDKIMMEYRMRGLVPNVRCECSSVAITISLIMAGMGVAVMPASVVSSFPFQGLVILPIRDMELHSDVGVVWLKDRYLSKSAEVFIRLLLE</sequence>
<dbReference type="Gene3D" id="3.40.190.290">
    <property type="match status" value="1"/>
</dbReference>
<dbReference type="Pfam" id="PF03466">
    <property type="entry name" value="LysR_substrate"/>
    <property type="match status" value="1"/>
</dbReference>
<keyword evidence="3 6" id="KW-0238">DNA-binding</keyword>
<evidence type="ECO:0000256" key="3">
    <source>
        <dbReference type="ARBA" id="ARBA00023125"/>
    </source>
</evidence>
<dbReference type="SUPFAM" id="SSF46785">
    <property type="entry name" value="Winged helix' DNA-binding domain"/>
    <property type="match status" value="1"/>
</dbReference>
<dbReference type="Proteomes" id="UP001519287">
    <property type="component" value="Unassembled WGS sequence"/>
</dbReference>
<feature type="domain" description="HTH lysR-type" evidence="5">
    <location>
        <begin position="1"/>
        <end position="58"/>
    </location>
</feature>
<keyword evidence="4" id="KW-0804">Transcription</keyword>
<name>A0ABS4INU6_9BACL</name>
<dbReference type="PROSITE" id="PS50931">
    <property type="entry name" value="HTH_LYSR"/>
    <property type="match status" value="1"/>
</dbReference>
<dbReference type="InterPro" id="IPR036390">
    <property type="entry name" value="WH_DNA-bd_sf"/>
</dbReference>
<dbReference type="InterPro" id="IPR005119">
    <property type="entry name" value="LysR_subst-bd"/>
</dbReference>
<comment type="similarity">
    <text evidence="1">Belongs to the LysR transcriptional regulatory family.</text>
</comment>
<dbReference type="RefSeq" id="WP_209970021.1">
    <property type="nucleotide sequence ID" value="NZ_JAGGLB010000002.1"/>
</dbReference>
<keyword evidence="2" id="KW-0805">Transcription regulation</keyword>
<evidence type="ECO:0000256" key="1">
    <source>
        <dbReference type="ARBA" id="ARBA00009437"/>
    </source>
</evidence>
<dbReference type="GO" id="GO:0003677">
    <property type="term" value="F:DNA binding"/>
    <property type="evidence" value="ECO:0007669"/>
    <property type="project" value="UniProtKB-KW"/>
</dbReference>
<protein>
    <submittedName>
        <fullName evidence="6">DNA-binding transcriptional LysR family regulator</fullName>
    </submittedName>
</protein>
<evidence type="ECO:0000313" key="7">
    <source>
        <dbReference type="Proteomes" id="UP001519287"/>
    </source>
</evidence>
<dbReference type="EMBL" id="JAGGLB010000002">
    <property type="protein sequence ID" value="MBP1989188.1"/>
    <property type="molecule type" value="Genomic_DNA"/>
</dbReference>
<dbReference type="CDD" id="cd05466">
    <property type="entry name" value="PBP2_LTTR_substrate"/>
    <property type="match status" value="1"/>
</dbReference>
<organism evidence="6 7">
    <name type="scientific">Paenibacillus eucommiae</name>
    <dbReference type="NCBI Taxonomy" id="1355755"/>
    <lineage>
        <taxon>Bacteria</taxon>
        <taxon>Bacillati</taxon>
        <taxon>Bacillota</taxon>
        <taxon>Bacilli</taxon>
        <taxon>Bacillales</taxon>
        <taxon>Paenibacillaceae</taxon>
        <taxon>Paenibacillus</taxon>
    </lineage>
</organism>
<evidence type="ECO:0000256" key="2">
    <source>
        <dbReference type="ARBA" id="ARBA00023015"/>
    </source>
</evidence>
<dbReference type="PANTHER" id="PTHR30419:SF28">
    <property type="entry name" value="HTH-TYPE TRANSCRIPTIONAL REGULATOR BSDA"/>
    <property type="match status" value="1"/>
</dbReference>
<accession>A0ABS4INU6</accession>
<evidence type="ECO:0000313" key="6">
    <source>
        <dbReference type="EMBL" id="MBP1989188.1"/>
    </source>
</evidence>
<dbReference type="InterPro" id="IPR000847">
    <property type="entry name" value="LysR_HTH_N"/>
</dbReference>
<proteinExistence type="inferred from homology"/>
<keyword evidence="7" id="KW-1185">Reference proteome</keyword>
<dbReference type="PANTHER" id="PTHR30419">
    <property type="entry name" value="HTH-TYPE TRANSCRIPTIONAL REGULATOR YBHD"/>
    <property type="match status" value="1"/>
</dbReference>